<evidence type="ECO:0000259" key="2">
    <source>
        <dbReference type="PROSITE" id="PS50943"/>
    </source>
</evidence>
<dbReference type="GO" id="GO:0003677">
    <property type="term" value="F:DNA binding"/>
    <property type="evidence" value="ECO:0007669"/>
    <property type="project" value="UniProtKB-KW"/>
</dbReference>
<proteinExistence type="predicted"/>
<evidence type="ECO:0000313" key="3">
    <source>
        <dbReference type="EMBL" id="HJB75624.1"/>
    </source>
</evidence>
<gene>
    <name evidence="3" type="ORF">IAA37_08160</name>
</gene>
<organism evidence="3 4">
    <name type="scientific">Candidatus Eubacterium faecale</name>
    <dbReference type="NCBI Taxonomy" id="2838568"/>
    <lineage>
        <taxon>Bacteria</taxon>
        <taxon>Bacillati</taxon>
        <taxon>Bacillota</taxon>
        <taxon>Clostridia</taxon>
        <taxon>Eubacteriales</taxon>
        <taxon>Eubacteriaceae</taxon>
        <taxon>Eubacterium</taxon>
    </lineage>
</organism>
<dbReference type="CDD" id="cd00093">
    <property type="entry name" value="HTH_XRE"/>
    <property type="match status" value="1"/>
</dbReference>
<name>A0A9D2MKC8_9FIRM</name>
<reference evidence="3" key="1">
    <citation type="journal article" date="2021" name="PeerJ">
        <title>Extensive microbial diversity within the chicken gut microbiome revealed by metagenomics and culture.</title>
        <authorList>
            <person name="Gilroy R."/>
            <person name="Ravi A."/>
            <person name="Getino M."/>
            <person name="Pursley I."/>
            <person name="Horton D.L."/>
            <person name="Alikhan N.F."/>
            <person name="Baker D."/>
            <person name="Gharbi K."/>
            <person name="Hall N."/>
            <person name="Watson M."/>
            <person name="Adriaenssens E.M."/>
            <person name="Foster-Nyarko E."/>
            <person name="Jarju S."/>
            <person name="Secka A."/>
            <person name="Antonio M."/>
            <person name="Oren A."/>
            <person name="Chaudhuri R.R."/>
            <person name="La Ragione R."/>
            <person name="Hildebrand F."/>
            <person name="Pallen M.J."/>
        </authorList>
    </citation>
    <scope>NUCLEOTIDE SEQUENCE</scope>
    <source>
        <strain evidence="3">CHK188-16595</strain>
    </source>
</reference>
<dbReference type="Pfam" id="PF01381">
    <property type="entry name" value="HTH_3"/>
    <property type="match status" value="1"/>
</dbReference>
<dbReference type="AlphaFoldDB" id="A0A9D2MKC8"/>
<dbReference type="InterPro" id="IPR001387">
    <property type="entry name" value="Cro/C1-type_HTH"/>
</dbReference>
<dbReference type="SUPFAM" id="SSF47413">
    <property type="entry name" value="lambda repressor-like DNA-binding domains"/>
    <property type="match status" value="1"/>
</dbReference>
<comment type="caution">
    <text evidence="3">The sequence shown here is derived from an EMBL/GenBank/DDBJ whole genome shotgun (WGS) entry which is preliminary data.</text>
</comment>
<dbReference type="InterPro" id="IPR010982">
    <property type="entry name" value="Lambda_DNA-bd_dom_sf"/>
</dbReference>
<dbReference type="PANTHER" id="PTHR46558">
    <property type="entry name" value="TRACRIPTIONAL REGULATORY PROTEIN-RELATED-RELATED"/>
    <property type="match status" value="1"/>
</dbReference>
<dbReference type="PANTHER" id="PTHR46558:SF11">
    <property type="entry name" value="HTH-TYPE TRANSCRIPTIONAL REGULATOR XRE"/>
    <property type="match status" value="1"/>
</dbReference>
<accession>A0A9D2MKC8</accession>
<protein>
    <submittedName>
        <fullName evidence="3">Helix-turn-helix domain-containing protein</fullName>
    </submittedName>
</protein>
<dbReference type="PROSITE" id="PS50943">
    <property type="entry name" value="HTH_CROC1"/>
    <property type="match status" value="1"/>
</dbReference>
<evidence type="ECO:0000313" key="4">
    <source>
        <dbReference type="Proteomes" id="UP000823877"/>
    </source>
</evidence>
<dbReference type="EMBL" id="DWXN01000012">
    <property type="protein sequence ID" value="HJB75624.1"/>
    <property type="molecule type" value="Genomic_DNA"/>
</dbReference>
<dbReference type="SMART" id="SM00530">
    <property type="entry name" value="HTH_XRE"/>
    <property type="match status" value="1"/>
</dbReference>
<dbReference type="Gene3D" id="1.10.260.40">
    <property type="entry name" value="lambda repressor-like DNA-binding domains"/>
    <property type="match status" value="1"/>
</dbReference>
<evidence type="ECO:0000256" key="1">
    <source>
        <dbReference type="ARBA" id="ARBA00023125"/>
    </source>
</evidence>
<sequence length="74" mass="8704">MKNIKKIRLLKEYTQIKVQMQTGINQSMLSKYETGEILPTTENLIILADFYNTSLDYLMDRTDETKKYPPKADK</sequence>
<dbReference type="Proteomes" id="UP000823877">
    <property type="component" value="Unassembled WGS sequence"/>
</dbReference>
<keyword evidence="1" id="KW-0238">DNA-binding</keyword>
<reference evidence="3" key="2">
    <citation type="submission" date="2021-04" db="EMBL/GenBank/DDBJ databases">
        <authorList>
            <person name="Gilroy R."/>
        </authorList>
    </citation>
    <scope>NUCLEOTIDE SEQUENCE</scope>
    <source>
        <strain evidence="3">CHK188-16595</strain>
    </source>
</reference>
<feature type="domain" description="HTH cro/C1-type" evidence="2">
    <location>
        <begin position="4"/>
        <end position="58"/>
    </location>
</feature>